<feature type="transmembrane region" description="Helical" evidence="11">
    <location>
        <begin position="88"/>
        <end position="109"/>
    </location>
</feature>
<dbReference type="AlphaFoldDB" id="A0A4R5FXW0"/>
<dbReference type="CDD" id="cd16917">
    <property type="entry name" value="HATPase_UhpB-NarQ-NarX-like"/>
    <property type="match status" value="1"/>
</dbReference>
<keyword evidence="11" id="KW-0812">Transmembrane</keyword>
<keyword evidence="8" id="KW-0902">Two-component regulatory system</keyword>
<evidence type="ECO:0000256" key="1">
    <source>
        <dbReference type="ARBA" id="ARBA00000085"/>
    </source>
</evidence>
<accession>A0A4R5FXW0</accession>
<feature type="transmembrane region" description="Helical" evidence="11">
    <location>
        <begin position="121"/>
        <end position="141"/>
    </location>
</feature>
<dbReference type="InterPro" id="IPR050482">
    <property type="entry name" value="Sensor_HK_TwoCompSys"/>
</dbReference>
<evidence type="ECO:0000259" key="13">
    <source>
        <dbReference type="Pfam" id="PF07730"/>
    </source>
</evidence>
<proteinExistence type="predicted"/>
<evidence type="ECO:0000313" key="14">
    <source>
        <dbReference type="EMBL" id="TDE60390.1"/>
    </source>
</evidence>
<feature type="region of interest" description="Disordered" evidence="10">
    <location>
        <begin position="328"/>
        <end position="363"/>
    </location>
</feature>
<evidence type="ECO:0000256" key="8">
    <source>
        <dbReference type="ARBA" id="ARBA00023012"/>
    </source>
</evidence>
<evidence type="ECO:0000256" key="6">
    <source>
        <dbReference type="ARBA" id="ARBA00022777"/>
    </source>
</evidence>
<evidence type="ECO:0000256" key="2">
    <source>
        <dbReference type="ARBA" id="ARBA00012438"/>
    </source>
</evidence>
<evidence type="ECO:0000256" key="3">
    <source>
        <dbReference type="ARBA" id="ARBA00022553"/>
    </source>
</evidence>
<dbReference type="SUPFAM" id="SSF55874">
    <property type="entry name" value="ATPase domain of HSP90 chaperone/DNA topoisomerase II/histidine kinase"/>
    <property type="match status" value="1"/>
</dbReference>
<keyword evidence="15" id="KW-1185">Reference proteome</keyword>
<keyword evidence="4" id="KW-0808">Transferase</keyword>
<comment type="catalytic activity">
    <reaction evidence="1">
        <text>ATP + protein L-histidine = ADP + protein N-phospho-L-histidine.</text>
        <dbReference type="EC" id="2.7.13.3"/>
    </reaction>
</comment>
<dbReference type="Pfam" id="PF07730">
    <property type="entry name" value="HisKA_3"/>
    <property type="match status" value="1"/>
</dbReference>
<feature type="domain" description="Signal transduction histidine kinase subgroup 3 dimerisation and phosphoacceptor" evidence="13">
    <location>
        <begin position="173"/>
        <end position="237"/>
    </location>
</feature>
<dbReference type="InterPro" id="IPR003594">
    <property type="entry name" value="HATPase_dom"/>
</dbReference>
<dbReference type="PANTHER" id="PTHR24421:SF10">
    <property type="entry name" value="NITRATE_NITRITE SENSOR PROTEIN NARQ"/>
    <property type="match status" value="1"/>
</dbReference>
<keyword evidence="9" id="KW-0175">Coiled coil</keyword>
<reference evidence="14 15" key="1">
    <citation type="submission" date="2019-03" db="EMBL/GenBank/DDBJ databases">
        <title>Draft genome sequences of novel Actinobacteria.</title>
        <authorList>
            <person name="Sahin N."/>
            <person name="Ay H."/>
            <person name="Saygin H."/>
        </authorList>
    </citation>
    <scope>NUCLEOTIDE SEQUENCE [LARGE SCALE GENOMIC DNA]</scope>
    <source>
        <strain evidence="14 15">6K102</strain>
    </source>
</reference>
<dbReference type="EC" id="2.7.13.3" evidence="2"/>
<keyword evidence="11" id="KW-0472">Membrane</keyword>
<keyword evidence="11" id="KW-1133">Transmembrane helix</keyword>
<dbReference type="GO" id="GO:0046983">
    <property type="term" value="F:protein dimerization activity"/>
    <property type="evidence" value="ECO:0007669"/>
    <property type="project" value="InterPro"/>
</dbReference>
<feature type="domain" description="Histidine kinase/HSP90-like ATPase" evidence="12">
    <location>
        <begin position="288"/>
        <end position="397"/>
    </location>
</feature>
<dbReference type="Gene3D" id="3.30.565.10">
    <property type="entry name" value="Histidine kinase-like ATPase, C-terminal domain"/>
    <property type="match status" value="1"/>
</dbReference>
<dbReference type="GO" id="GO:0005524">
    <property type="term" value="F:ATP binding"/>
    <property type="evidence" value="ECO:0007669"/>
    <property type="project" value="UniProtKB-KW"/>
</dbReference>
<evidence type="ECO:0000259" key="12">
    <source>
        <dbReference type="Pfam" id="PF02518"/>
    </source>
</evidence>
<evidence type="ECO:0000256" key="11">
    <source>
        <dbReference type="SAM" id="Phobius"/>
    </source>
</evidence>
<evidence type="ECO:0000256" key="5">
    <source>
        <dbReference type="ARBA" id="ARBA00022741"/>
    </source>
</evidence>
<name>A0A4R5FXW0_9ACTN</name>
<evidence type="ECO:0000256" key="7">
    <source>
        <dbReference type="ARBA" id="ARBA00022840"/>
    </source>
</evidence>
<keyword evidence="7" id="KW-0067">ATP-binding</keyword>
<comment type="caution">
    <text evidence="14">The sequence shown here is derived from an EMBL/GenBank/DDBJ whole genome shotgun (WGS) entry which is preliminary data.</text>
</comment>
<dbReference type="PANTHER" id="PTHR24421">
    <property type="entry name" value="NITRATE/NITRITE SENSOR PROTEIN NARX-RELATED"/>
    <property type="match status" value="1"/>
</dbReference>
<dbReference type="InterPro" id="IPR036890">
    <property type="entry name" value="HATPase_C_sf"/>
</dbReference>
<keyword evidence="3" id="KW-0597">Phosphoprotein</keyword>
<keyword evidence="6 14" id="KW-0418">Kinase</keyword>
<feature type="coiled-coil region" evidence="9">
    <location>
        <begin position="141"/>
        <end position="168"/>
    </location>
</feature>
<keyword evidence="5" id="KW-0547">Nucleotide-binding</keyword>
<dbReference type="InterPro" id="IPR011712">
    <property type="entry name" value="Sig_transdc_His_kin_sub3_dim/P"/>
</dbReference>
<dbReference type="Pfam" id="PF02518">
    <property type="entry name" value="HATPase_c"/>
    <property type="match status" value="1"/>
</dbReference>
<gene>
    <name evidence="14" type="ORF">E1295_00700</name>
</gene>
<evidence type="ECO:0000256" key="10">
    <source>
        <dbReference type="SAM" id="MobiDB-lite"/>
    </source>
</evidence>
<dbReference type="RefSeq" id="WP_132627654.1">
    <property type="nucleotide sequence ID" value="NZ_SMLD01000001.1"/>
</dbReference>
<evidence type="ECO:0000313" key="15">
    <source>
        <dbReference type="Proteomes" id="UP000295136"/>
    </source>
</evidence>
<feature type="compositionally biased region" description="Basic and acidic residues" evidence="10">
    <location>
        <begin position="328"/>
        <end position="359"/>
    </location>
</feature>
<dbReference type="EMBL" id="SMLD01000001">
    <property type="protein sequence ID" value="TDE60390.1"/>
    <property type="molecule type" value="Genomic_DNA"/>
</dbReference>
<dbReference type="Proteomes" id="UP000295136">
    <property type="component" value="Unassembled WGS sequence"/>
</dbReference>
<dbReference type="Gene3D" id="1.20.5.1930">
    <property type="match status" value="1"/>
</dbReference>
<organism evidence="14 15">
    <name type="scientific">Nonomuraea mesophila</name>
    <dbReference type="NCBI Taxonomy" id="2530382"/>
    <lineage>
        <taxon>Bacteria</taxon>
        <taxon>Bacillati</taxon>
        <taxon>Actinomycetota</taxon>
        <taxon>Actinomycetes</taxon>
        <taxon>Streptosporangiales</taxon>
        <taxon>Streptosporangiaceae</taxon>
        <taxon>Nonomuraea</taxon>
    </lineage>
</organism>
<evidence type="ECO:0000256" key="9">
    <source>
        <dbReference type="SAM" id="Coils"/>
    </source>
</evidence>
<feature type="transmembrane region" description="Helical" evidence="11">
    <location>
        <begin position="50"/>
        <end position="68"/>
    </location>
</feature>
<dbReference type="GO" id="GO:0000155">
    <property type="term" value="F:phosphorelay sensor kinase activity"/>
    <property type="evidence" value="ECO:0007669"/>
    <property type="project" value="InterPro"/>
</dbReference>
<dbReference type="GO" id="GO:0016020">
    <property type="term" value="C:membrane"/>
    <property type="evidence" value="ECO:0007669"/>
    <property type="project" value="InterPro"/>
</dbReference>
<protein>
    <recommendedName>
        <fullName evidence="2">histidine kinase</fullName>
        <ecNumber evidence="2">2.7.13.3</ecNumber>
    </recommendedName>
</protein>
<evidence type="ECO:0000256" key="4">
    <source>
        <dbReference type="ARBA" id="ARBA00022679"/>
    </source>
</evidence>
<sequence length="398" mass="42595">MRFVLLGSGVFAASLLVVQGQVGVPSSLPLPVLAAISAASGVAAWQVRRSWWPLAVVGAVGYAWLVMWPPLMVASYYAGLTLGRGRGIAAYLGGCLAVCGISALVGEWQDGAHRLATASPANAVAMALAVIGLPLALGLWVRARREVLEAARERAERLEREQVMRAEQARSQERARIAREMHDVVAHRVSLIVLHAGAMELRAADDDTARSAAMIAGIGREALANLRDVLGVLRSPPHELLGEDAGGARRPPPTLDDLDRLLDQTRALGIAVTRHDEGEARPVEASVERTAYRVVQEALTNVHKHAGNAGADVRIRFGTDVLEVEVRNEAPPPPHEEPRSPHGEPHSPREEPRPPREELPGAGWGLIGLRERVELLGGTLRTNTQDGGGFLVSARIPA</sequence>